<gene>
    <name evidence="1" type="ORF">EV420DRAFT_1013030</name>
</gene>
<accession>A0AA39MRE8</accession>
<dbReference type="RefSeq" id="XP_060324849.1">
    <property type="nucleotide sequence ID" value="XM_060465315.1"/>
</dbReference>
<name>A0AA39MRE8_ARMTA</name>
<sequence length="150" mass="17884">MDSNYLPSSRPSSASGSPRRFNRIVSWFKFRFSRRHHIQSHAAPSKMSGGCVETRVKPTKAKSIFRHRRHHSVRLAPVFPIEIMELIIYEVWNLLLSTKARAAFSRASMHVSHAWMVTFMRISLAELHITNYTYFKYIWWLIRRRQIHRM</sequence>
<evidence type="ECO:0000313" key="1">
    <source>
        <dbReference type="EMBL" id="KAK0443882.1"/>
    </source>
</evidence>
<reference evidence="1" key="1">
    <citation type="submission" date="2023-06" db="EMBL/GenBank/DDBJ databases">
        <authorList>
            <consortium name="Lawrence Berkeley National Laboratory"/>
            <person name="Ahrendt S."/>
            <person name="Sahu N."/>
            <person name="Indic B."/>
            <person name="Wong-Bajracharya J."/>
            <person name="Merenyi Z."/>
            <person name="Ke H.-M."/>
            <person name="Monk M."/>
            <person name="Kocsube S."/>
            <person name="Drula E."/>
            <person name="Lipzen A."/>
            <person name="Balint B."/>
            <person name="Henrissat B."/>
            <person name="Andreopoulos B."/>
            <person name="Martin F.M."/>
            <person name="Harder C.B."/>
            <person name="Rigling D."/>
            <person name="Ford K.L."/>
            <person name="Foster G.D."/>
            <person name="Pangilinan J."/>
            <person name="Papanicolaou A."/>
            <person name="Barry K."/>
            <person name="LaButti K."/>
            <person name="Viragh M."/>
            <person name="Koriabine M."/>
            <person name="Yan M."/>
            <person name="Riley R."/>
            <person name="Champramary S."/>
            <person name="Plett K.L."/>
            <person name="Tsai I.J."/>
            <person name="Slot J."/>
            <person name="Sipos G."/>
            <person name="Plett J."/>
            <person name="Nagy L.G."/>
            <person name="Grigoriev I.V."/>
        </authorList>
    </citation>
    <scope>NUCLEOTIDE SEQUENCE</scope>
    <source>
        <strain evidence="1">CCBAS 213</strain>
    </source>
</reference>
<proteinExistence type="predicted"/>
<protein>
    <submittedName>
        <fullName evidence="1">Uncharacterized protein</fullName>
    </submittedName>
</protein>
<dbReference type="Proteomes" id="UP001175211">
    <property type="component" value="Unassembled WGS sequence"/>
</dbReference>
<comment type="caution">
    <text evidence="1">The sequence shown here is derived from an EMBL/GenBank/DDBJ whole genome shotgun (WGS) entry which is preliminary data.</text>
</comment>
<dbReference type="EMBL" id="JAUEPS010000056">
    <property type="protein sequence ID" value="KAK0443882.1"/>
    <property type="molecule type" value="Genomic_DNA"/>
</dbReference>
<dbReference type="GeneID" id="85348863"/>
<organism evidence="1 2">
    <name type="scientific">Armillaria tabescens</name>
    <name type="common">Ringless honey mushroom</name>
    <name type="synonym">Agaricus tabescens</name>
    <dbReference type="NCBI Taxonomy" id="1929756"/>
    <lineage>
        <taxon>Eukaryota</taxon>
        <taxon>Fungi</taxon>
        <taxon>Dikarya</taxon>
        <taxon>Basidiomycota</taxon>
        <taxon>Agaricomycotina</taxon>
        <taxon>Agaricomycetes</taxon>
        <taxon>Agaricomycetidae</taxon>
        <taxon>Agaricales</taxon>
        <taxon>Marasmiineae</taxon>
        <taxon>Physalacriaceae</taxon>
        <taxon>Desarmillaria</taxon>
    </lineage>
</organism>
<keyword evidence="2" id="KW-1185">Reference proteome</keyword>
<dbReference type="AlphaFoldDB" id="A0AA39MRE8"/>
<evidence type="ECO:0000313" key="2">
    <source>
        <dbReference type="Proteomes" id="UP001175211"/>
    </source>
</evidence>